<proteinExistence type="predicted"/>
<dbReference type="EMBL" id="MU001640">
    <property type="protein sequence ID" value="KAF2480152.1"/>
    <property type="molecule type" value="Genomic_DNA"/>
</dbReference>
<sequence>MVTSAHPDDVVRCGYNPPTIEDISEIWATSTLKRKEAQFCIFFDIDFQTFRSWQKSIRQILRQDSGQRVEGPSAKKRGTLVYAEPGARLWFQLEPSKENEYFFISKGIPIKAAKSEHLKAYFKDLVGSEKEDEEVEDQAINGKRAKRVVPSAMAKMHMLSELVLWEANCMKADERLWSEVTERDVRKMVPINPEYMKLQRRNKFGTPSQRKAAKIAINFKDCYIVIHDAERDFDVKKLKPKQHIIVNINDVVAGKPRRQPEPEDVSWTKFESKIEAKWTAGEGQKRTILYETEIDDEESGDKEEGTIKDDETFVYAMEVLFERAERTSEKRVCMRCVIEDVEAPPAPPAPALQSVQGPGSAATNTGST</sequence>
<organism evidence="2 3">
    <name type="scientific">Neohortaea acidophila</name>
    <dbReference type="NCBI Taxonomy" id="245834"/>
    <lineage>
        <taxon>Eukaryota</taxon>
        <taxon>Fungi</taxon>
        <taxon>Dikarya</taxon>
        <taxon>Ascomycota</taxon>
        <taxon>Pezizomycotina</taxon>
        <taxon>Dothideomycetes</taxon>
        <taxon>Dothideomycetidae</taxon>
        <taxon>Mycosphaerellales</taxon>
        <taxon>Teratosphaeriaceae</taxon>
        <taxon>Neohortaea</taxon>
    </lineage>
</organism>
<dbReference type="Proteomes" id="UP000799767">
    <property type="component" value="Unassembled WGS sequence"/>
</dbReference>
<evidence type="ECO:0000313" key="2">
    <source>
        <dbReference type="EMBL" id="KAF2480152.1"/>
    </source>
</evidence>
<gene>
    <name evidence="2" type="ORF">BDY17DRAFT_327133</name>
</gene>
<evidence type="ECO:0000256" key="1">
    <source>
        <dbReference type="SAM" id="MobiDB-lite"/>
    </source>
</evidence>
<evidence type="ECO:0000313" key="3">
    <source>
        <dbReference type="Proteomes" id="UP000799767"/>
    </source>
</evidence>
<keyword evidence="3" id="KW-1185">Reference proteome</keyword>
<protein>
    <submittedName>
        <fullName evidence="2">Uncharacterized protein</fullName>
    </submittedName>
</protein>
<name>A0A6A6PJH9_9PEZI</name>
<feature type="region of interest" description="Disordered" evidence="1">
    <location>
        <begin position="342"/>
        <end position="368"/>
    </location>
</feature>
<accession>A0A6A6PJH9</accession>
<dbReference type="RefSeq" id="XP_033586722.1">
    <property type="nucleotide sequence ID" value="XM_033737626.1"/>
</dbReference>
<dbReference type="AlphaFoldDB" id="A0A6A6PJH9"/>
<feature type="compositionally biased region" description="Polar residues" evidence="1">
    <location>
        <begin position="353"/>
        <end position="368"/>
    </location>
</feature>
<reference evidence="2" key="1">
    <citation type="journal article" date="2020" name="Stud. Mycol.">
        <title>101 Dothideomycetes genomes: a test case for predicting lifestyles and emergence of pathogens.</title>
        <authorList>
            <person name="Haridas S."/>
            <person name="Albert R."/>
            <person name="Binder M."/>
            <person name="Bloem J."/>
            <person name="Labutti K."/>
            <person name="Salamov A."/>
            <person name="Andreopoulos B."/>
            <person name="Baker S."/>
            <person name="Barry K."/>
            <person name="Bills G."/>
            <person name="Bluhm B."/>
            <person name="Cannon C."/>
            <person name="Castanera R."/>
            <person name="Culley D."/>
            <person name="Daum C."/>
            <person name="Ezra D."/>
            <person name="Gonzalez J."/>
            <person name="Henrissat B."/>
            <person name="Kuo A."/>
            <person name="Liang C."/>
            <person name="Lipzen A."/>
            <person name="Lutzoni F."/>
            <person name="Magnuson J."/>
            <person name="Mondo S."/>
            <person name="Nolan M."/>
            <person name="Ohm R."/>
            <person name="Pangilinan J."/>
            <person name="Park H.-J."/>
            <person name="Ramirez L."/>
            <person name="Alfaro M."/>
            <person name="Sun H."/>
            <person name="Tritt A."/>
            <person name="Yoshinaga Y."/>
            <person name="Zwiers L.-H."/>
            <person name="Turgeon B."/>
            <person name="Goodwin S."/>
            <person name="Spatafora J."/>
            <person name="Crous P."/>
            <person name="Grigoriev I."/>
        </authorList>
    </citation>
    <scope>NUCLEOTIDE SEQUENCE</scope>
    <source>
        <strain evidence="2">CBS 113389</strain>
    </source>
</reference>
<dbReference type="GeneID" id="54478628"/>